<evidence type="ECO:0000313" key="1">
    <source>
        <dbReference type="EMBL" id="ACD14875.1"/>
    </source>
</evidence>
<proteinExistence type="predicted"/>
<dbReference type="PROSITE" id="PS51257">
    <property type="entry name" value="PROKAR_LIPOPROTEIN"/>
    <property type="match status" value="1"/>
</dbReference>
<dbReference type="InterPro" id="IPR021733">
    <property type="entry name" value="DUF3304"/>
</dbReference>
<dbReference type="HOGENOM" id="CLU_093079_0_0_4"/>
<dbReference type="EMBL" id="CP001052">
    <property type="protein sequence ID" value="ACD14875.1"/>
    <property type="molecule type" value="Genomic_DNA"/>
</dbReference>
<dbReference type="STRING" id="398527.Bphyt_0450"/>
<dbReference type="AlphaFoldDB" id="B2SWT1"/>
<dbReference type="eggNOG" id="ENOG503167X">
    <property type="taxonomic scope" value="Bacteria"/>
</dbReference>
<dbReference type="Pfam" id="PF11745">
    <property type="entry name" value="DUF3304"/>
    <property type="match status" value="1"/>
</dbReference>
<sequence precursor="true">MGSRSGFLGTSVWLSGLVVCAGVAVSGCSGIRSDVASTVDLPPYVELLGGGVRALNYTPWYIHAFAITGPKGSGIGGGGGGPNVWPMKTGSNKPSGGAGETCCMSFPREWQPDLKLTVRWLVDKKSDGKTPGYWYKAENARIAQYDGRNAGAVWGIFLPGDRVRLMITDGNRNGGNNVNDRPADDDPYVVQGAIDEEWNRLYRDGGME</sequence>
<dbReference type="Proteomes" id="UP000001739">
    <property type="component" value="Chromosome 1"/>
</dbReference>
<gene>
    <name evidence="1" type="ordered locus">Bphyt_0450</name>
</gene>
<organism evidence="1 2">
    <name type="scientific">Paraburkholderia phytofirmans (strain DSM 17436 / LMG 22146 / PsJN)</name>
    <name type="common">Burkholderia phytofirmans</name>
    <dbReference type="NCBI Taxonomy" id="398527"/>
    <lineage>
        <taxon>Bacteria</taxon>
        <taxon>Pseudomonadati</taxon>
        <taxon>Pseudomonadota</taxon>
        <taxon>Betaproteobacteria</taxon>
        <taxon>Burkholderiales</taxon>
        <taxon>Burkholderiaceae</taxon>
        <taxon>Paraburkholderia</taxon>
    </lineage>
</organism>
<evidence type="ECO:0008006" key="3">
    <source>
        <dbReference type="Google" id="ProtNLM"/>
    </source>
</evidence>
<evidence type="ECO:0000313" key="2">
    <source>
        <dbReference type="Proteomes" id="UP000001739"/>
    </source>
</evidence>
<name>B2SWT1_PARPJ</name>
<accession>B2SWT1</accession>
<reference evidence="1 2" key="1">
    <citation type="journal article" date="2011" name="J. Bacteriol.">
        <title>Complete genome sequence of the plant growth-promoting endophyte Burkholderia phytofirmans strain PsJN.</title>
        <authorList>
            <person name="Weilharter A."/>
            <person name="Mitter B."/>
            <person name="Shin M.V."/>
            <person name="Chain P.S."/>
            <person name="Nowak J."/>
            <person name="Sessitsch A."/>
        </authorList>
    </citation>
    <scope>NUCLEOTIDE SEQUENCE [LARGE SCALE GENOMIC DNA]</scope>
    <source>
        <strain evidence="2">DSM 17436 / LMG 22146 / PsJN</strain>
    </source>
</reference>
<protein>
    <recommendedName>
        <fullName evidence="3">DUF3304 domain-containing protein</fullName>
    </recommendedName>
</protein>
<dbReference type="OrthoDB" id="9114056at2"/>
<dbReference type="KEGG" id="bpy:Bphyt_0450"/>